<evidence type="ECO:0000256" key="5">
    <source>
        <dbReference type="ARBA" id="ARBA00022553"/>
    </source>
</evidence>
<dbReference type="Pfam" id="PF02743">
    <property type="entry name" value="dCache_1"/>
    <property type="match status" value="1"/>
</dbReference>
<accession>A0ABQ4R4I3</accession>
<keyword evidence="13" id="KW-0175">Coiled coil</keyword>
<sequence>MLLTARLIALVALALAPALVIQGYNEYALRSAREATVRADAIRQARAAAEDLEQIGDSVRQALGFVSQEEVVRQKDRQGCRAYLAEATAQLPGVILLAVTEPDGSVVCNSLGSAPDKSAYGERAYLSRTITSGAFVVGNFVQGFATGKNSIHFAQPLRDRTGAITGVVLASIDLAWLAERLARSGLAPDTALSVIDSQGTVLARVPDHADWVGRQIAPARLATIAESIDKARDTIAWDGRQRVVGVVHPTGALAPLTVSVGRDREAVFADIDAATRRGAILILLGGAFAFIGAVLGGRLFIRRPMQRLLGAAHAWRMGALGTRTGLSGSSEFGRLGEAFDAMAAALQRHEGELKAEVAHSKALQEQQSTMLHELNHRVKNTLAIVQSLARQSRGGEEQAENLEGRILALSKTHDLLTRDDWSGASLREILENELAPYRVGAEHLTLTGPAVNLPPRYVLALGMTFHELTTNAAKYGALSRAEGRVHVGWSLVRGESGTPHLRLDWQESGGPPVGPPKRRGFGSRLISGGINRELAGAVRFDFEPGGLHCRIDVPLEPAGPVA</sequence>
<dbReference type="Pfam" id="PF07536">
    <property type="entry name" value="HWE_HK"/>
    <property type="match status" value="1"/>
</dbReference>
<keyword evidence="10" id="KW-0067">ATP-binding</keyword>
<feature type="transmembrane region" description="Helical" evidence="14">
    <location>
        <begin position="279"/>
        <end position="301"/>
    </location>
</feature>
<dbReference type="InterPro" id="IPR036890">
    <property type="entry name" value="HATPase_C_sf"/>
</dbReference>
<keyword evidence="4" id="KW-1003">Cell membrane</keyword>
<evidence type="ECO:0000256" key="13">
    <source>
        <dbReference type="SAM" id="Coils"/>
    </source>
</evidence>
<evidence type="ECO:0000256" key="8">
    <source>
        <dbReference type="ARBA" id="ARBA00022741"/>
    </source>
</evidence>
<dbReference type="CDD" id="cd12914">
    <property type="entry name" value="PDC1_DGC_like"/>
    <property type="match status" value="1"/>
</dbReference>
<comment type="caution">
    <text evidence="16">The sequence shown here is derived from an EMBL/GenBank/DDBJ whole genome shotgun (WGS) entry which is preliminary data.</text>
</comment>
<dbReference type="RefSeq" id="WP_128565916.1">
    <property type="nucleotide sequence ID" value="NZ_BPQH01000019.1"/>
</dbReference>
<dbReference type="Proteomes" id="UP001055167">
    <property type="component" value="Unassembled WGS sequence"/>
</dbReference>
<keyword evidence="6" id="KW-0808">Transferase</keyword>
<evidence type="ECO:0000313" key="16">
    <source>
        <dbReference type="EMBL" id="GJD52503.1"/>
    </source>
</evidence>
<evidence type="ECO:0000256" key="6">
    <source>
        <dbReference type="ARBA" id="ARBA00022679"/>
    </source>
</evidence>
<dbReference type="PANTHER" id="PTHR41523:SF7">
    <property type="entry name" value="HISTIDINE KINASE"/>
    <property type="match status" value="1"/>
</dbReference>
<evidence type="ECO:0000256" key="9">
    <source>
        <dbReference type="ARBA" id="ARBA00022777"/>
    </source>
</evidence>
<evidence type="ECO:0000259" key="15">
    <source>
        <dbReference type="PROSITE" id="PS50885"/>
    </source>
</evidence>
<dbReference type="Gene3D" id="6.10.340.10">
    <property type="match status" value="1"/>
</dbReference>
<evidence type="ECO:0000256" key="7">
    <source>
        <dbReference type="ARBA" id="ARBA00022692"/>
    </source>
</evidence>
<feature type="domain" description="HAMP" evidence="15">
    <location>
        <begin position="299"/>
        <end position="351"/>
    </location>
</feature>
<evidence type="ECO:0000256" key="3">
    <source>
        <dbReference type="ARBA" id="ARBA00012438"/>
    </source>
</evidence>
<comment type="catalytic activity">
    <reaction evidence="1">
        <text>ATP + protein L-histidine = ADP + protein N-phospho-L-histidine.</text>
        <dbReference type="EC" id="2.7.13.3"/>
    </reaction>
</comment>
<evidence type="ECO:0000256" key="12">
    <source>
        <dbReference type="ARBA" id="ARBA00023136"/>
    </source>
</evidence>
<evidence type="ECO:0000256" key="14">
    <source>
        <dbReference type="SAM" id="Phobius"/>
    </source>
</evidence>
<dbReference type="SMART" id="SM00304">
    <property type="entry name" value="HAMP"/>
    <property type="match status" value="1"/>
</dbReference>
<organism evidence="16 17">
    <name type="scientific">Methylobacterium crusticola</name>
    <dbReference type="NCBI Taxonomy" id="1697972"/>
    <lineage>
        <taxon>Bacteria</taxon>
        <taxon>Pseudomonadati</taxon>
        <taxon>Pseudomonadota</taxon>
        <taxon>Alphaproteobacteria</taxon>
        <taxon>Hyphomicrobiales</taxon>
        <taxon>Methylobacteriaceae</taxon>
        <taxon>Methylobacterium</taxon>
    </lineage>
</organism>
<dbReference type="InterPro" id="IPR029151">
    <property type="entry name" value="Sensor-like_sf"/>
</dbReference>
<name>A0ABQ4R4I3_9HYPH</name>
<keyword evidence="8" id="KW-0547">Nucleotide-binding</keyword>
<dbReference type="SUPFAM" id="SSF158472">
    <property type="entry name" value="HAMP domain-like"/>
    <property type="match status" value="1"/>
</dbReference>
<dbReference type="EC" id="2.7.13.3" evidence="3"/>
<keyword evidence="7 14" id="KW-0812">Transmembrane</keyword>
<keyword evidence="9" id="KW-0418">Kinase</keyword>
<keyword evidence="12 14" id="KW-0472">Membrane</keyword>
<keyword evidence="5" id="KW-0597">Phosphoprotein</keyword>
<reference evidence="16" key="1">
    <citation type="journal article" date="2021" name="Front. Microbiol.">
        <title>Comprehensive Comparative Genomics and Phenotyping of Methylobacterium Species.</title>
        <authorList>
            <person name="Alessa O."/>
            <person name="Ogura Y."/>
            <person name="Fujitani Y."/>
            <person name="Takami H."/>
            <person name="Hayashi T."/>
            <person name="Sahin N."/>
            <person name="Tani A."/>
        </authorList>
    </citation>
    <scope>NUCLEOTIDE SEQUENCE</scope>
    <source>
        <strain evidence="16">KCTC 52305</strain>
    </source>
</reference>
<proteinExistence type="predicted"/>
<dbReference type="SMART" id="SM00911">
    <property type="entry name" value="HWE_HK"/>
    <property type="match status" value="1"/>
</dbReference>
<evidence type="ECO:0000313" key="17">
    <source>
        <dbReference type="Proteomes" id="UP001055167"/>
    </source>
</evidence>
<keyword evidence="17" id="KW-1185">Reference proteome</keyword>
<dbReference type="EMBL" id="BPQH01000019">
    <property type="protein sequence ID" value="GJD52503.1"/>
    <property type="molecule type" value="Genomic_DNA"/>
</dbReference>
<feature type="coiled-coil region" evidence="13">
    <location>
        <begin position="346"/>
        <end position="405"/>
    </location>
</feature>
<evidence type="ECO:0000256" key="2">
    <source>
        <dbReference type="ARBA" id="ARBA00004651"/>
    </source>
</evidence>
<protein>
    <recommendedName>
        <fullName evidence="3">histidine kinase</fullName>
        <ecNumber evidence="3">2.7.13.3</ecNumber>
    </recommendedName>
</protein>
<evidence type="ECO:0000256" key="1">
    <source>
        <dbReference type="ARBA" id="ARBA00000085"/>
    </source>
</evidence>
<keyword evidence="11 14" id="KW-1133">Transmembrane helix</keyword>
<reference evidence="16" key="2">
    <citation type="submission" date="2021-08" db="EMBL/GenBank/DDBJ databases">
        <authorList>
            <person name="Tani A."/>
            <person name="Ola A."/>
            <person name="Ogura Y."/>
            <person name="Katsura K."/>
            <person name="Hayashi T."/>
        </authorList>
    </citation>
    <scope>NUCLEOTIDE SEQUENCE</scope>
    <source>
        <strain evidence="16">KCTC 52305</strain>
    </source>
</reference>
<dbReference type="InterPro" id="IPR003660">
    <property type="entry name" value="HAMP_dom"/>
</dbReference>
<dbReference type="Pfam" id="PF00672">
    <property type="entry name" value="HAMP"/>
    <property type="match status" value="1"/>
</dbReference>
<comment type="subcellular location">
    <subcellularLocation>
        <location evidence="2">Cell membrane</location>
        <topology evidence="2">Multi-pass membrane protein</topology>
    </subcellularLocation>
</comment>
<evidence type="ECO:0000256" key="4">
    <source>
        <dbReference type="ARBA" id="ARBA00022475"/>
    </source>
</evidence>
<dbReference type="CDD" id="cd12915">
    <property type="entry name" value="PDC2_DGC_like"/>
    <property type="match status" value="1"/>
</dbReference>
<dbReference type="PANTHER" id="PTHR41523">
    <property type="entry name" value="TWO-COMPONENT SYSTEM SENSOR PROTEIN"/>
    <property type="match status" value="1"/>
</dbReference>
<dbReference type="CDD" id="cd06225">
    <property type="entry name" value="HAMP"/>
    <property type="match status" value="1"/>
</dbReference>
<dbReference type="InterPro" id="IPR011102">
    <property type="entry name" value="Sig_transdc_His_kinase_HWE"/>
</dbReference>
<dbReference type="InterPro" id="IPR033479">
    <property type="entry name" value="dCache_1"/>
</dbReference>
<dbReference type="SUPFAM" id="SSF103190">
    <property type="entry name" value="Sensory domain-like"/>
    <property type="match status" value="1"/>
</dbReference>
<dbReference type="Gene3D" id="3.30.565.10">
    <property type="entry name" value="Histidine kinase-like ATPase, C-terminal domain"/>
    <property type="match status" value="1"/>
</dbReference>
<evidence type="ECO:0000256" key="11">
    <source>
        <dbReference type="ARBA" id="ARBA00022989"/>
    </source>
</evidence>
<evidence type="ECO:0000256" key="10">
    <source>
        <dbReference type="ARBA" id="ARBA00022840"/>
    </source>
</evidence>
<dbReference type="Gene3D" id="3.30.450.20">
    <property type="entry name" value="PAS domain"/>
    <property type="match status" value="2"/>
</dbReference>
<dbReference type="PROSITE" id="PS50885">
    <property type="entry name" value="HAMP"/>
    <property type="match status" value="1"/>
</dbReference>
<gene>
    <name evidence="16" type="ORF">OPKNFCMD_5269</name>
</gene>